<dbReference type="NCBIfam" id="TIGR01509">
    <property type="entry name" value="HAD-SF-IA-v3"/>
    <property type="match status" value="1"/>
</dbReference>
<dbReference type="eggNOG" id="COG1011">
    <property type="taxonomic scope" value="Bacteria"/>
</dbReference>
<dbReference type="SUPFAM" id="SSF56784">
    <property type="entry name" value="HAD-like"/>
    <property type="match status" value="1"/>
</dbReference>
<protein>
    <submittedName>
        <fullName evidence="1">Putative haloacid dehydrogenase hydrolase protein</fullName>
    </submittedName>
</protein>
<dbReference type="KEGG" id="ngg:RG540_CH44150"/>
<dbReference type="RefSeq" id="WP_038592431.1">
    <property type="nucleotide sequence ID" value="NZ_HG938353.1"/>
</dbReference>
<dbReference type="EMBL" id="HG938353">
    <property type="protein sequence ID" value="CDN50556.1"/>
    <property type="molecule type" value="Genomic_DNA"/>
</dbReference>
<keyword evidence="1" id="KW-0378">Hydrolase</keyword>
<dbReference type="AlphaFoldDB" id="A0A068SXL5"/>
<dbReference type="Gene3D" id="3.40.50.1000">
    <property type="entry name" value="HAD superfamily/HAD-like"/>
    <property type="match status" value="1"/>
</dbReference>
<dbReference type="HOGENOM" id="CLU_045011_9_4_5"/>
<evidence type="ECO:0000313" key="1">
    <source>
        <dbReference type="EMBL" id="CDN50556.1"/>
    </source>
</evidence>
<sequence>MKILMVDVDGVLVHGRPGDGLPFATDLERDLGLPLDVWQREFFKPYWPDIVIGREPIEPRLTAVLREIAPHLEAETLLQYWFENDSRLDRKLLDDLAVFGETGLALYLATNQEHRRAAYLMDELGLARHFDGIFYSAKFGHRKPAQDFFRLATAETGASPDEILFLDDTLENVEAARVFGWNAVHWTAGMTLEAAIAPFAAVEENR</sequence>
<proteinExistence type="predicted"/>
<dbReference type="Proteomes" id="UP000028181">
    <property type="component" value="Chromosome I"/>
</dbReference>
<dbReference type="SFLD" id="SFLDS00003">
    <property type="entry name" value="Haloacid_Dehalogenase"/>
    <property type="match status" value="1"/>
</dbReference>
<dbReference type="PATRIC" id="fig|1028800.3.peg.4472"/>
<dbReference type="GO" id="GO:0016787">
    <property type="term" value="F:hydrolase activity"/>
    <property type="evidence" value="ECO:0007669"/>
    <property type="project" value="UniProtKB-KW"/>
</dbReference>
<dbReference type="InterPro" id="IPR023214">
    <property type="entry name" value="HAD_sf"/>
</dbReference>
<evidence type="ECO:0000313" key="2">
    <source>
        <dbReference type="Proteomes" id="UP000028181"/>
    </source>
</evidence>
<gene>
    <name evidence="1" type="ORF">RG540_CH44150</name>
</gene>
<name>A0A068SXL5_NEOGA</name>
<dbReference type="PANTHER" id="PTHR43611">
    <property type="entry name" value="ALPHA-D-GLUCOSE 1-PHOSPHATE PHOSPHATASE"/>
    <property type="match status" value="1"/>
</dbReference>
<dbReference type="SFLD" id="SFLDG01129">
    <property type="entry name" value="C1.5:_HAD__Beta-PGM__Phosphata"/>
    <property type="match status" value="1"/>
</dbReference>
<dbReference type="InterPro" id="IPR036412">
    <property type="entry name" value="HAD-like_sf"/>
</dbReference>
<dbReference type="Pfam" id="PF00702">
    <property type="entry name" value="Hydrolase"/>
    <property type="match status" value="1"/>
</dbReference>
<accession>A0A068SXL5</accession>
<organism evidence="1 2">
    <name type="scientific">Neorhizobium galegae bv. orientalis str. HAMBI 540</name>
    <dbReference type="NCBI Taxonomy" id="1028800"/>
    <lineage>
        <taxon>Bacteria</taxon>
        <taxon>Pseudomonadati</taxon>
        <taxon>Pseudomonadota</taxon>
        <taxon>Alphaproteobacteria</taxon>
        <taxon>Hyphomicrobiales</taxon>
        <taxon>Rhizobiaceae</taxon>
        <taxon>Rhizobium/Agrobacterium group</taxon>
        <taxon>Neorhizobium</taxon>
    </lineage>
</organism>
<dbReference type="GeneID" id="24256283"/>
<dbReference type="PANTHER" id="PTHR43611:SF3">
    <property type="entry name" value="FLAVIN MONONUCLEOTIDE HYDROLASE 1, CHLOROPLATIC"/>
    <property type="match status" value="1"/>
</dbReference>
<keyword evidence="2" id="KW-1185">Reference proteome</keyword>
<reference evidence="2" key="1">
    <citation type="journal article" date="2014" name="BMC Genomics">
        <title>Genome sequencing of two Neorhizobium galegae strains reveals a noeT gene responsible for the unusual acetylation of the nodulation factors.</title>
        <authorList>
            <person name="Osterman J."/>
            <person name="Marsh J."/>
            <person name="Laine P.K."/>
            <person name="Zeng Z."/>
            <person name="Alatalo E."/>
            <person name="Sullivan J.T."/>
            <person name="Young J.P."/>
            <person name="Thomas-Oates J."/>
            <person name="Paulin L."/>
            <person name="Lindstrom K."/>
        </authorList>
    </citation>
    <scope>NUCLEOTIDE SEQUENCE [LARGE SCALE GENOMIC DNA]</scope>
    <source>
        <strain evidence="2">HAMBI 540</strain>
    </source>
</reference>
<dbReference type="InterPro" id="IPR006439">
    <property type="entry name" value="HAD-SF_hydro_IA"/>
</dbReference>
<dbReference type="OrthoDB" id="9807742at2"/>